<dbReference type="Proteomes" id="UP000001554">
    <property type="component" value="Chromosome 4"/>
</dbReference>
<dbReference type="PANTHER" id="PTHR19143">
    <property type="entry name" value="FIBRINOGEN/TENASCIN/ANGIOPOEITIN"/>
    <property type="match status" value="1"/>
</dbReference>
<evidence type="ECO:0000259" key="2">
    <source>
        <dbReference type="PROSITE" id="PS51406"/>
    </source>
</evidence>
<keyword evidence="1" id="KW-1015">Disulfide bond</keyword>
<accession>A0A9J7MMK1</accession>
<dbReference type="GeneID" id="118413164"/>
<name>A0A9J7MMK1_BRAFL</name>
<feature type="domain" description="Fibrinogen C-terminal" evidence="2">
    <location>
        <begin position="1"/>
        <end position="212"/>
    </location>
</feature>
<evidence type="ECO:0000313" key="3">
    <source>
        <dbReference type="Proteomes" id="UP000001554"/>
    </source>
</evidence>
<dbReference type="PANTHER" id="PTHR19143:SF394">
    <property type="entry name" value="ANGIOPOIETIN-RELATED PROTEIN 3-LIKE"/>
    <property type="match status" value="1"/>
</dbReference>
<keyword evidence="3" id="KW-1185">Reference proteome</keyword>
<dbReference type="PROSITE" id="PS51406">
    <property type="entry name" value="FIBRINOGEN_C_2"/>
    <property type="match status" value="1"/>
</dbReference>
<proteinExistence type="predicted"/>
<reference evidence="3" key="1">
    <citation type="journal article" date="2020" name="Nat. Ecol. Evol.">
        <title>Deeply conserved synteny resolves early events in vertebrate evolution.</title>
        <authorList>
            <person name="Simakov O."/>
            <person name="Marletaz F."/>
            <person name="Yue J.X."/>
            <person name="O'Connell B."/>
            <person name="Jenkins J."/>
            <person name="Brandt A."/>
            <person name="Calef R."/>
            <person name="Tung C.H."/>
            <person name="Huang T.K."/>
            <person name="Schmutz J."/>
            <person name="Satoh N."/>
            <person name="Yu J.K."/>
            <person name="Putnam N.H."/>
            <person name="Green R.E."/>
            <person name="Rokhsar D.S."/>
        </authorList>
    </citation>
    <scope>NUCLEOTIDE SEQUENCE [LARGE SCALE GENOMIC DNA]</scope>
    <source>
        <strain evidence="3">S238N-H82</strain>
    </source>
</reference>
<dbReference type="OMA" id="TICFNAN"/>
<dbReference type="SMART" id="SM00186">
    <property type="entry name" value="FBG"/>
    <property type="match status" value="1"/>
</dbReference>
<evidence type="ECO:0000256" key="1">
    <source>
        <dbReference type="ARBA" id="ARBA00023157"/>
    </source>
</evidence>
<dbReference type="InterPro" id="IPR020837">
    <property type="entry name" value="Fibrinogen_CS"/>
</dbReference>
<sequence>MRIRETGIYMDLLTQPLRCVMTSDAGWTVIQRRTDGSEDFYRNWEDYKTGFGDPAGEFWLGNELLHQITASKCHRLRIRLEDWEGNVAFAEYDFFAVEGESDGYRLRLGAYSGGTAGDGMRKNADNRFTTKDRDNDVWGHHSANNCANLRDGGWWYAACGSSNLNGVYQQFRDAEPVIIDIRYNNAIWWRTWKETYQLYPLMSTEMSMAPYVTETSKAPNTNTA</sequence>
<dbReference type="PROSITE" id="PS00514">
    <property type="entry name" value="FIBRINOGEN_C_1"/>
    <property type="match status" value="1"/>
</dbReference>
<dbReference type="KEGG" id="bfo:118413164"/>
<dbReference type="AlphaFoldDB" id="A0A9J7MMK1"/>
<reference evidence="4" key="2">
    <citation type="submission" date="2025-08" db="UniProtKB">
        <authorList>
            <consortium name="RefSeq"/>
        </authorList>
    </citation>
    <scope>IDENTIFICATION</scope>
    <source>
        <strain evidence="4">S238N-H82</strain>
        <tissue evidence="4">Testes</tissue>
    </source>
</reference>
<dbReference type="InterPro" id="IPR050373">
    <property type="entry name" value="Fibrinogen_C-term_domain"/>
</dbReference>
<dbReference type="CDD" id="cd00087">
    <property type="entry name" value="FReD"/>
    <property type="match status" value="1"/>
</dbReference>
<dbReference type="InterPro" id="IPR014716">
    <property type="entry name" value="Fibrinogen_a/b/g_C_1"/>
</dbReference>
<dbReference type="RefSeq" id="XP_035672259.1">
    <property type="nucleotide sequence ID" value="XM_035816366.1"/>
</dbReference>
<evidence type="ECO:0000313" key="4">
    <source>
        <dbReference type="RefSeq" id="XP_035672259.1"/>
    </source>
</evidence>
<organism evidence="3 4">
    <name type="scientific">Branchiostoma floridae</name>
    <name type="common">Florida lancelet</name>
    <name type="synonym">Amphioxus</name>
    <dbReference type="NCBI Taxonomy" id="7739"/>
    <lineage>
        <taxon>Eukaryota</taxon>
        <taxon>Metazoa</taxon>
        <taxon>Chordata</taxon>
        <taxon>Cephalochordata</taxon>
        <taxon>Leptocardii</taxon>
        <taxon>Amphioxiformes</taxon>
        <taxon>Branchiostomatidae</taxon>
        <taxon>Branchiostoma</taxon>
    </lineage>
</organism>
<dbReference type="Gene3D" id="3.90.215.10">
    <property type="entry name" value="Gamma Fibrinogen, chain A, domain 1"/>
    <property type="match status" value="1"/>
</dbReference>
<dbReference type="InterPro" id="IPR036056">
    <property type="entry name" value="Fibrinogen-like_C"/>
</dbReference>
<dbReference type="Pfam" id="PF00147">
    <property type="entry name" value="Fibrinogen_C"/>
    <property type="match status" value="1"/>
</dbReference>
<protein>
    <submittedName>
        <fullName evidence="4">Ficolin-1-like</fullName>
    </submittedName>
</protein>
<dbReference type="GO" id="GO:0005615">
    <property type="term" value="C:extracellular space"/>
    <property type="evidence" value="ECO:0000318"/>
    <property type="project" value="GO_Central"/>
</dbReference>
<dbReference type="InterPro" id="IPR002181">
    <property type="entry name" value="Fibrinogen_a/b/g_C_dom"/>
</dbReference>
<dbReference type="OrthoDB" id="6345539at2759"/>
<dbReference type="SUPFAM" id="SSF56496">
    <property type="entry name" value="Fibrinogen C-terminal domain-like"/>
    <property type="match status" value="1"/>
</dbReference>
<gene>
    <name evidence="4" type="primary">LOC118413164</name>
</gene>